<dbReference type="Pfam" id="PF14294">
    <property type="entry name" value="DUF4372"/>
    <property type="match status" value="1"/>
</dbReference>
<keyword evidence="3" id="KW-1185">Reference proteome</keyword>
<dbReference type="EMBL" id="LNQR01000030">
    <property type="protein sequence ID" value="KWT91697.1"/>
    <property type="molecule type" value="Genomic_DNA"/>
</dbReference>
<organism evidence="2 3">
    <name type="scientific">Candidatus Magnetominusculus xianensis</name>
    <dbReference type="NCBI Taxonomy" id="1748249"/>
    <lineage>
        <taxon>Bacteria</taxon>
        <taxon>Pseudomonadati</taxon>
        <taxon>Nitrospirota</taxon>
        <taxon>Nitrospiria</taxon>
        <taxon>Nitrospirales</taxon>
        <taxon>Nitrospiraceae</taxon>
        <taxon>Candidatus Magnetominusculus</taxon>
    </lineage>
</organism>
<accession>A0ABR5SHP7</accession>
<evidence type="ECO:0000313" key="3">
    <source>
        <dbReference type="Proteomes" id="UP000060487"/>
    </source>
</evidence>
<name>A0ABR5SHP7_9BACT</name>
<gene>
    <name evidence="2" type="ORF">ASN18_0815</name>
</gene>
<feature type="domain" description="DUF4372" evidence="1">
    <location>
        <begin position="6"/>
        <end position="75"/>
    </location>
</feature>
<dbReference type="RefSeq" id="WP_085051340.1">
    <property type="nucleotide sequence ID" value="NZ_LNQR01000030.1"/>
</dbReference>
<protein>
    <submittedName>
        <fullName evidence="2">Transposase</fullName>
    </submittedName>
</protein>
<reference evidence="2 3" key="1">
    <citation type="submission" date="2015-11" db="EMBL/GenBank/DDBJ databases">
        <authorList>
            <person name="Lin W."/>
        </authorList>
    </citation>
    <scope>NUCLEOTIDE SEQUENCE [LARGE SCALE GENOMIC DNA]</scope>
    <source>
        <strain evidence="2 3">HCH-1</strain>
    </source>
</reference>
<evidence type="ECO:0000313" key="2">
    <source>
        <dbReference type="EMBL" id="KWT91697.1"/>
    </source>
</evidence>
<sequence>MNVFCSIFSQILQLFPRIEFYREVRKHKAEKSAKGFTCWGQFVSMLFCQLGRAHSLREIVNGLRSCEGKLKHLGIDPPKRATLSYAIGHGNCTGMFFSISIIVVRLE</sequence>
<proteinExistence type="predicted"/>
<dbReference type="InterPro" id="IPR025399">
    <property type="entry name" value="DUF4372"/>
</dbReference>
<dbReference type="Proteomes" id="UP000060487">
    <property type="component" value="Unassembled WGS sequence"/>
</dbReference>
<evidence type="ECO:0000259" key="1">
    <source>
        <dbReference type="Pfam" id="PF14294"/>
    </source>
</evidence>
<comment type="caution">
    <text evidence="2">The sequence shown here is derived from an EMBL/GenBank/DDBJ whole genome shotgun (WGS) entry which is preliminary data.</text>
</comment>